<organism evidence="2 3">
    <name type="scientific">Nonomuraea antimicrobica</name>
    <dbReference type="NCBI Taxonomy" id="561173"/>
    <lineage>
        <taxon>Bacteria</taxon>
        <taxon>Bacillati</taxon>
        <taxon>Actinomycetota</taxon>
        <taxon>Actinomycetes</taxon>
        <taxon>Streptosporangiales</taxon>
        <taxon>Streptosporangiaceae</taxon>
        <taxon>Nonomuraea</taxon>
    </lineage>
</organism>
<dbReference type="Proteomes" id="UP001500902">
    <property type="component" value="Unassembled WGS sequence"/>
</dbReference>
<dbReference type="InterPro" id="IPR050712">
    <property type="entry name" value="NAD(P)H-dep_reductase"/>
</dbReference>
<dbReference type="InterPro" id="IPR005025">
    <property type="entry name" value="FMN_Rdtase-like_dom"/>
</dbReference>
<accession>A0ABP7BLT5</accession>
<dbReference type="PANTHER" id="PTHR30543">
    <property type="entry name" value="CHROMATE REDUCTASE"/>
    <property type="match status" value="1"/>
</dbReference>
<sequence length="224" mass="24178">MVGPTKDVFMIKVVVIIGSIRPGRNGEAVARWAHDLATGRDDASFELVDLKGFNLLHLDEALPPATGHYADAHTRAWAAKIASFDAYVFVIPEYNHSTSGGLKNAIDFLYVEWNDKAAAFVGHSSAGGVRAVEHLRLIMGELPVADVRTQIALSLATDFENFHVLTPAALPVPGVSAALVGALVPQRHQGVHPTGYDRTVRLADRLLRRLQRGPGHLEPGVFPA</sequence>
<name>A0ABP7BLT5_9ACTN</name>
<evidence type="ECO:0000259" key="1">
    <source>
        <dbReference type="Pfam" id="PF03358"/>
    </source>
</evidence>
<dbReference type="SUPFAM" id="SSF52218">
    <property type="entry name" value="Flavoproteins"/>
    <property type="match status" value="1"/>
</dbReference>
<comment type="caution">
    <text evidence="2">The sequence shown here is derived from an EMBL/GenBank/DDBJ whole genome shotgun (WGS) entry which is preliminary data.</text>
</comment>
<keyword evidence="3" id="KW-1185">Reference proteome</keyword>
<evidence type="ECO:0000313" key="3">
    <source>
        <dbReference type="Proteomes" id="UP001500902"/>
    </source>
</evidence>
<proteinExistence type="predicted"/>
<dbReference type="InterPro" id="IPR029039">
    <property type="entry name" value="Flavoprotein-like_sf"/>
</dbReference>
<reference evidence="3" key="1">
    <citation type="journal article" date="2019" name="Int. J. Syst. Evol. Microbiol.">
        <title>The Global Catalogue of Microorganisms (GCM) 10K type strain sequencing project: providing services to taxonomists for standard genome sequencing and annotation.</title>
        <authorList>
            <consortium name="The Broad Institute Genomics Platform"/>
            <consortium name="The Broad Institute Genome Sequencing Center for Infectious Disease"/>
            <person name="Wu L."/>
            <person name="Ma J."/>
        </authorList>
    </citation>
    <scope>NUCLEOTIDE SEQUENCE [LARGE SCALE GENOMIC DNA]</scope>
    <source>
        <strain evidence="3">JCM 16904</strain>
    </source>
</reference>
<dbReference type="PANTHER" id="PTHR30543:SF21">
    <property type="entry name" value="NAD(P)H-DEPENDENT FMN REDUCTASE LOT6"/>
    <property type="match status" value="1"/>
</dbReference>
<evidence type="ECO:0000313" key="2">
    <source>
        <dbReference type="EMBL" id="GAA3664080.1"/>
    </source>
</evidence>
<feature type="domain" description="NADPH-dependent FMN reductase-like" evidence="1">
    <location>
        <begin position="11"/>
        <end position="157"/>
    </location>
</feature>
<dbReference type="Pfam" id="PF03358">
    <property type="entry name" value="FMN_red"/>
    <property type="match status" value="1"/>
</dbReference>
<gene>
    <name evidence="2" type="ORF">GCM10022224_030040</name>
</gene>
<protein>
    <recommendedName>
        <fullName evidence="1">NADPH-dependent FMN reductase-like domain-containing protein</fullName>
    </recommendedName>
</protein>
<dbReference type="Gene3D" id="3.40.50.360">
    <property type="match status" value="1"/>
</dbReference>
<dbReference type="EMBL" id="BAAAZP010000054">
    <property type="protein sequence ID" value="GAA3664080.1"/>
    <property type="molecule type" value="Genomic_DNA"/>
</dbReference>